<dbReference type="InterPro" id="IPR035919">
    <property type="entry name" value="EAL_sf"/>
</dbReference>
<dbReference type="Gene3D" id="3.20.20.450">
    <property type="entry name" value="EAL domain"/>
    <property type="match status" value="1"/>
</dbReference>
<proteinExistence type="predicted"/>
<gene>
    <name evidence="2" type="ORF">Voc01_092840</name>
</gene>
<dbReference type="SUPFAM" id="SSF141868">
    <property type="entry name" value="EAL domain-like"/>
    <property type="match status" value="1"/>
</dbReference>
<evidence type="ECO:0000259" key="1">
    <source>
        <dbReference type="PROSITE" id="PS50883"/>
    </source>
</evidence>
<dbReference type="AlphaFoldDB" id="A0A8J4EJJ0"/>
<protein>
    <recommendedName>
        <fullName evidence="1">EAL domain-containing protein</fullName>
    </recommendedName>
</protein>
<dbReference type="EMBL" id="BOPH01000133">
    <property type="protein sequence ID" value="GIJ74367.1"/>
    <property type="molecule type" value="Genomic_DNA"/>
</dbReference>
<comment type="caution">
    <text evidence="2">The sequence shown here is derived from an EMBL/GenBank/DDBJ whole genome shotgun (WGS) entry which is preliminary data.</text>
</comment>
<keyword evidence="3" id="KW-1185">Reference proteome</keyword>
<evidence type="ECO:0000313" key="3">
    <source>
        <dbReference type="Proteomes" id="UP000635606"/>
    </source>
</evidence>
<organism evidence="2 3">
    <name type="scientific">Virgisporangium ochraceum</name>
    <dbReference type="NCBI Taxonomy" id="65505"/>
    <lineage>
        <taxon>Bacteria</taxon>
        <taxon>Bacillati</taxon>
        <taxon>Actinomycetota</taxon>
        <taxon>Actinomycetes</taxon>
        <taxon>Micromonosporales</taxon>
        <taxon>Micromonosporaceae</taxon>
        <taxon>Virgisporangium</taxon>
    </lineage>
</organism>
<dbReference type="PANTHER" id="PTHR33121:SF76">
    <property type="entry name" value="SIGNALING PROTEIN"/>
    <property type="match status" value="1"/>
</dbReference>
<dbReference type="PROSITE" id="PS50883">
    <property type="entry name" value="EAL"/>
    <property type="match status" value="1"/>
</dbReference>
<dbReference type="SMART" id="SM00052">
    <property type="entry name" value="EAL"/>
    <property type="match status" value="1"/>
</dbReference>
<accession>A0A8J4EJJ0</accession>
<reference evidence="2" key="1">
    <citation type="submission" date="2021-01" db="EMBL/GenBank/DDBJ databases">
        <title>Whole genome shotgun sequence of Virgisporangium ochraceum NBRC 16418.</title>
        <authorList>
            <person name="Komaki H."/>
            <person name="Tamura T."/>
        </authorList>
    </citation>
    <scope>NUCLEOTIDE SEQUENCE</scope>
    <source>
        <strain evidence="2">NBRC 16418</strain>
    </source>
</reference>
<dbReference type="InterPro" id="IPR019278">
    <property type="entry name" value="DICT_dom"/>
</dbReference>
<dbReference type="Proteomes" id="UP000635606">
    <property type="component" value="Unassembled WGS sequence"/>
</dbReference>
<dbReference type="RefSeq" id="WP_203934166.1">
    <property type="nucleotide sequence ID" value="NZ_BOPH01000133.1"/>
</dbReference>
<dbReference type="Pfam" id="PF00563">
    <property type="entry name" value="EAL"/>
    <property type="match status" value="1"/>
</dbReference>
<evidence type="ECO:0000313" key="2">
    <source>
        <dbReference type="EMBL" id="GIJ74367.1"/>
    </source>
</evidence>
<dbReference type="Pfam" id="PF10069">
    <property type="entry name" value="DICT"/>
    <property type="match status" value="1"/>
</dbReference>
<dbReference type="GO" id="GO:0071111">
    <property type="term" value="F:cyclic-guanylate-specific phosphodiesterase activity"/>
    <property type="evidence" value="ECO:0007669"/>
    <property type="project" value="InterPro"/>
</dbReference>
<dbReference type="CDD" id="cd01948">
    <property type="entry name" value="EAL"/>
    <property type="match status" value="1"/>
</dbReference>
<dbReference type="InterPro" id="IPR001633">
    <property type="entry name" value="EAL_dom"/>
</dbReference>
<dbReference type="InterPro" id="IPR050706">
    <property type="entry name" value="Cyclic-di-GMP_PDE-like"/>
</dbReference>
<sequence>MSTPPSPQGYVGVIDPPRAYTDVAQVIDDRAIWTAFQPIVRLDTREVIGYEALSRGPAGSRWQDPVAMFSAARAIGRAGELDWVCRARAHQGAVAAGLSPELVLFVNVEPSTLREPCPPDLLPAFVRTHERVIMEFTERDLAADPAALLMATSGHRAAGHGIALDDVGAEPTSLALMPFVHPDIVKLDLRLLHNPDAPQTAQVVNAVVAHAERTGALILAEGIEREAHLALARSMGATLGQGWLLGRPAQLPPARPYVARPAPARPLQLPAPVDAAASASTPFEIVAGGRPAARASKRTLLTTTRYLESKAVDTTDPPVILACFQDAAHFTPRTAYRYSALAREVPFVAALGAGFGTEPAPGVRGAALAGGDRLRHEWNVLVVGPYFSAALVARDLGDTGVDRHRRFEYVLTYERPLVLAAARALLGRLTPAGTASIRPGA</sequence>
<name>A0A8J4EJJ0_9ACTN</name>
<dbReference type="PANTHER" id="PTHR33121">
    <property type="entry name" value="CYCLIC DI-GMP PHOSPHODIESTERASE PDEF"/>
    <property type="match status" value="1"/>
</dbReference>
<feature type="domain" description="EAL" evidence="1">
    <location>
        <begin position="16"/>
        <end position="262"/>
    </location>
</feature>